<dbReference type="AlphaFoldDB" id="A0A7S3FFH0"/>
<organism evidence="2">
    <name type="scientific">Prasinoderma singulare</name>
    <dbReference type="NCBI Taxonomy" id="676789"/>
    <lineage>
        <taxon>Eukaryota</taxon>
        <taxon>Viridiplantae</taxon>
        <taxon>Prasinodermophyta</taxon>
        <taxon>Prasinodermophyceae</taxon>
        <taxon>Prasinodermales</taxon>
        <taxon>Prasinodermaceae</taxon>
        <taxon>Prasinoderma</taxon>
    </lineage>
</organism>
<feature type="compositionally biased region" description="Basic and acidic residues" evidence="1">
    <location>
        <begin position="137"/>
        <end position="146"/>
    </location>
</feature>
<sequence length="164" mass="18140">MFKAWYILGNLGGFNATNAQTEAISESLSSLAYDRDHAASSLDAHFHDLKDPQFDKHWGRCWFDIGTADQTCFDVLINSMRTVSREYVGIKRVFIGGNGKQHAKASTEDLIKAFAGEGNVEPLAKLFADAEEASGPARRDPNRDWPEFGPELPPDFDLKDAAGF</sequence>
<reference evidence="2" key="1">
    <citation type="submission" date="2021-01" db="EMBL/GenBank/DDBJ databases">
        <authorList>
            <person name="Corre E."/>
            <person name="Pelletier E."/>
            <person name="Niang G."/>
            <person name="Scheremetjew M."/>
            <person name="Finn R."/>
            <person name="Kale V."/>
            <person name="Holt S."/>
            <person name="Cochrane G."/>
            <person name="Meng A."/>
            <person name="Brown T."/>
            <person name="Cohen L."/>
        </authorList>
    </citation>
    <scope>NUCLEOTIDE SEQUENCE</scope>
    <source>
        <strain evidence="2">RCC927</strain>
    </source>
</reference>
<evidence type="ECO:0000313" key="2">
    <source>
        <dbReference type="EMBL" id="CAE0145803.1"/>
    </source>
</evidence>
<name>A0A7S3FFH0_9VIRI</name>
<feature type="region of interest" description="Disordered" evidence="1">
    <location>
        <begin position="130"/>
        <end position="164"/>
    </location>
</feature>
<evidence type="ECO:0000256" key="1">
    <source>
        <dbReference type="SAM" id="MobiDB-lite"/>
    </source>
</evidence>
<dbReference type="Pfam" id="PF12049">
    <property type="entry name" value="DUF3531"/>
    <property type="match status" value="1"/>
</dbReference>
<dbReference type="InterPro" id="IPR021920">
    <property type="entry name" value="DUF3531"/>
</dbReference>
<protein>
    <submittedName>
        <fullName evidence="2">Uncharacterized protein</fullName>
    </submittedName>
</protein>
<dbReference type="EMBL" id="HBHY01016280">
    <property type="protein sequence ID" value="CAE0145803.1"/>
    <property type="molecule type" value="Transcribed_RNA"/>
</dbReference>
<dbReference type="PANTHER" id="PTHR46737">
    <property type="entry name" value="OS02G0827600 PROTEIN"/>
    <property type="match status" value="1"/>
</dbReference>
<dbReference type="PANTHER" id="PTHR46737:SF2">
    <property type="entry name" value="OS02G0827600 PROTEIN"/>
    <property type="match status" value="1"/>
</dbReference>
<gene>
    <name evidence="2" type="ORF">PSIN1315_LOCUS10539</name>
</gene>
<accession>A0A7S3FFH0</accession>
<proteinExistence type="predicted"/>